<accession>A0A4U3B369</accession>
<comment type="caution">
    <text evidence="1">The sequence shown here is derived from an EMBL/GenBank/DDBJ whole genome shotgun (WGS) entry which is preliminary data.</text>
</comment>
<evidence type="ECO:0000313" key="1">
    <source>
        <dbReference type="EMBL" id="TKI95577.1"/>
    </source>
</evidence>
<name>A0A4U3B369_9BACI</name>
<sequence length="57" mass="6712">GSYDYIGYAYIALEKWIERNGYVIEDSPYEVYIKGPECDCLVEEYVTQICFLVMKID</sequence>
<dbReference type="Gene3D" id="3.20.80.10">
    <property type="entry name" value="Regulatory factor, effector binding domain"/>
    <property type="match status" value="1"/>
</dbReference>
<organism evidence="1 2">
    <name type="scientific">Bacillus wiedmannii</name>
    <dbReference type="NCBI Taxonomy" id="1890302"/>
    <lineage>
        <taxon>Bacteria</taxon>
        <taxon>Bacillati</taxon>
        <taxon>Bacillota</taxon>
        <taxon>Bacilli</taxon>
        <taxon>Bacillales</taxon>
        <taxon>Bacillaceae</taxon>
        <taxon>Bacillus</taxon>
        <taxon>Bacillus cereus group</taxon>
    </lineage>
</organism>
<reference evidence="1 2" key="1">
    <citation type="journal article" date="2019" name="Environ. Microbiol.">
        <title>An active ?-lactamase is a part of an orchestrated cell wall stress resistance network of Bacillus subtilis and related rhizosphere species.</title>
        <authorList>
            <person name="Bucher T."/>
            <person name="Keren-Paz A."/>
            <person name="Hausser J."/>
            <person name="Olender T."/>
            <person name="Cytryn E."/>
            <person name="Kolodkin-Gal I."/>
        </authorList>
    </citation>
    <scope>NUCLEOTIDE SEQUENCE [LARGE SCALE GENOMIC DNA]</scope>
    <source>
        <strain evidence="1 2">I5</strain>
    </source>
</reference>
<dbReference type="Proteomes" id="UP000305222">
    <property type="component" value="Unassembled WGS sequence"/>
</dbReference>
<dbReference type="EMBL" id="SZON01000491">
    <property type="protein sequence ID" value="TKI95577.1"/>
    <property type="molecule type" value="Genomic_DNA"/>
</dbReference>
<feature type="non-terminal residue" evidence="1">
    <location>
        <position position="1"/>
    </location>
</feature>
<evidence type="ECO:0000313" key="2">
    <source>
        <dbReference type="Proteomes" id="UP000305222"/>
    </source>
</evidence>
<dbReference type="InterPro" id="IPR011256">
    <property type="entry name" value="Reg_factor_effector_dom_sf"/>
</dbReference>
<dbReference type="SUPFAM" id="SSF55136">
    <property type="entry name" value="Probable bacterial effector-binding domain"/>
    <property type="match status" value="1"/>
</dbReference>
<dbReference type="AlphaFoldDB" id="A0A4U3B369"/>
<proteinExistence type="predicted"/>
<protein>
    <submittedName>
        <fullName evidence="1">MerR family transcriptional regulator</fullName>
    </submittedName>
</protein>
<gene>
    <name evidence="1" type="ORF">FC699_12915</name>
</gene>